<sequence>ALEKNQKIFEGLMNELMTPCEDNGICLSVSSSNEERQASRASKHARQANQAEILRWYYYTE</sequence>
<accession>A0A9N9KFV7</accession>
<evidence type="ECO:0000313" key="1">
    <source>
        <dbReference type="EMBL" id="CAG8826311.1"/>
    </source>
</evidence>
<protein>
    <submittedName>
        <fullName evidence="1">22534_t:CDS:1</fullName>
    </submittedName>
</protein>
<dbReference type="EMBL" id="CAJVPY010067767">
    <property type="protein sequence ID" value="CAG8826311.1"/>
    <property type="molecule type" value="Genomic_DNA"/>
</dbReference>
<feature type="non-terminal residue" evidence="1">
    <location>
        <position position="61"/>
    </location>
</feature>
<organism evidence="1 2">
    <name type="scientific">Dentiscutata erythropus</name>
    <dbReference type="NCBI Taxonomy" id="1348616"/>
    <lineage>
        <taxon>Eukaryota</taxon>
        <taxon>Fungi</taxon>
        <taxon>Fungi incertae sedis</taxon>
        <taxon>Mucoromycota</taxon>
        <taxon>Glomeromycotina</taxon>
        <taxon>Glomeromycetes</taxon>
        <taxon>Diversisporales</taxon>
        <taxon>Gigasporaceae</taxon>
        <taxon>Dentiscutata</taxon>
    </lineage>
</organism>
<feature type="non-terminal residue" evidence="1">
    <location>
        <position position="1"/>
    </location>
</feature>
<dbReference type="Proteomes" id="UP000789405">
    <property type="component" value="Unassembled WGS sequence"/>
</dbReference>
<proteinExistence type="predicted"/>
<keyword evidence="2" id="KW-1185">Reference proteome</keyword>
<dbReference type="AlphaFoldDB" id="A0A9N9KFV7"/>
<name>A0A9N9KFV7_9GLOM</name>
<evidence type="ECO:0000313" key="2">
    <source>
        <dbReference type="Proteomes" id="UP000789405"/>
    </source>
</evidence>
<gene>
    <name evidence="1" type="ORF">DERYTH_LOCUS28053</name>
</gene>
<reference evidence="1" key="1">
    <citation type="submission" date="2021-06" db="EMBL/GenBank/DDBJ databases">
        <authorList>
            <person name="Kallberg Y."/>
            <person name="Tangrot J."/>
            <person name="Rosling A."/>
        </authorList>
    </citation>
    <scope>NUCLEOTIDE SEQUENCE</scope>
    <source>
        <strain evidence="1">MA453B</strain>
    </source>
</reference>
<comment type="caution">
    <text evidence="1">The sequence shown here is derived from an EMBL/GenBank/DDBJ whole genome shotgun (WGS) entry which is preliminary data.</text>
</comment>